<keyword evidence="4" id="KW-0460">Magnesium</keyword>
<dbReference type="Gene3D" id="3.10.580.10">
    <property type="entry name" value="CBS-domain"/>
    <property type="match status" value="1"/>
</dbReference>
<dbReference type="CDD" id="cd04590">
    <property type="entry name" value="CBS_pair_CorC_HlyC_assoc"/>
    <property type="match status" value="1"/>
</dbReference>
<dbReference type="InterPro" id="IPR016169">
    <property type="entry name" value="FAD-bd_PCMH_sub2"/>
</dbReference>
<dbReference type="Pfam" id="PF21917">
    <property type="entry name" value="NMB0537_N"/>
    <property type="match status" value="1"/>
</dbReference>
<sequence length="288" mass="32421">MREDEETHSLFERLKHFLSAAPQNQEELLKLLREAQARALIDTDTLGMIEAVLLFAKMRVRDIMLPKSQITCIPESATLNEVVAIVSDSGHSRFPVTGENMDEIIGILHAKDLFACQLLNQADFDLSDLLREATVVPESKRLDLLLREFRSNRNHMAVVVDEYGATSGIVTIEDIIEQIVGDIEDEFDVDEDDWIKAHGSTHCIVKGHTPLEVFNERLNAHFSDEVYDTIGGIVMAGFGCLPRRGESIILDGFEFRVISADARRVRLLDCIDRREHPDDARAPSEALL</sequence>
<dbReference type="RefSeq" id="WP_028387137.1">
    <property type="nucleotide sequence ID" value="NZ_CAAAHN010000003.1"/>
</dbReference>
<gene>
    <name evidence="9" type="ORF">Lgee_1771</name>
</gene>
<dbReference type="SUPFAM" id="SSF54631">
    <property type="entry name" value="CBS-domain pair"/>
    <property type="match status" value="1"/>
</dbReference>
<dbReference type="PANTHER" id="PTHR22777:SF27">
    <property type="entry name" value="MAGNESIUM AND COBALT EFFLUX PROTEIN CORC"/>
    <property type="match status" value="1"/>
</dbReference>
<evidence type="ECO:0000256" key="4">
    <source>
        <dbReference type="ARBA" id="ARBA00022842"/>
    </source>
</evidence>
<dbReference type="Pfam" id="PF03471">
    <property type="entry name" value="CorC_HlyC"/>
    <property type="match status" value="1"/>
</dbReference>
<dbReference type="AlphaFoldDB" id="A0A0W0TPK1"/>
<dbReference type="SMART" id="SM01091">
    <property type="entry name" value="CorC_HlyC"/>
    <property type="match status" value="1"/>
</dbReference>
<comment type="similarity">
    <text evidence="1">Belongs to the UPF0053 family.</text>
</comment>
<keyword evidence="2" id="KW-0813">Transport</keyword>
<dbReference type="GO" id="GO:0050660">
    <property type="term" value="F:flavin adenine dinucleotide binding"/>
    <property type="evidence" value="ECO:0007669"/>
    <property type="project" value="InterPro"/>
</dbReference>
<evidence type="ECO:0000256" key="6">
    <source>
        <dbReference type="ARBA" id="ARBA00023285"/>
    </source>
</evidence>
<evidence type="ECO:0000256" key="2">
    <source>
        <dbReference type="ARBA" id="ARBA00022448"/>
    </source>
</evidence>
<dbReference type="Gene3D" id="3.30.465.10">
    <property type="match status" value="1"/>
</dbReference>
<protein>
    <recommendedName>
        <fullName evidence="8">Magnesium and cobalt efflux protein CorC</fullName>
    </recommendedName>
</protein>
<name>A0A0W0TPK1_9GAMM</name>
<dbReference type="InterPro" id="IPR000644">
    <property type="entry name" value="CBS_dom"/>
</dbReference>
<evidence type="ECO:0000313" key="9">
    <source>
        <dbReference type="EMBL" id="KTC97450.1"/>
    </source>
</evidence>
<dbReference type="InterPro" id="IPR036318">
    <property type="entry name" value="FAD-bd_PCMH-like_sf"/>
</dbReference>
<evidence type="ECO:0000256" key="5">
    <source>
        <dbReference type="ARBA" id="ARBA00023122"/>
    </source>
</evidence>
<dbReference type="InterPro" id="IPR046342">
    <property type="entry name" value="CBS_dom_sf"/>
</dbReference>
<dbReference type="PROSITE" id="PS51371">
    <property type="entry name" value="CBS"/>
    <property type="match status" value="2"/>
</dbReference>
<keyword evidence="6" id="KW-0170">Cobalt</keyword>
<organism evidence="9 10">
    <name type="scientific">Legionella geestiana</name>
    <dbReference type="NCBI Taxonomy" id="45065"/>
    <lineage>
        <taxon>Bacteria</taxon>
        <taxon>Pseudomonadati</taxon>
        <taxon>Pseudomonadota</taxon>
        <taxon>Gammaproteobacteria</taxon>
        <taxon>Legionellales</taxon>
        <taxon>Legionellaceae</taxon>
        <taxon>Legionella</taxon>
    </lineage>
</organism>
<proteinExistence type="inferred from homology"/>
<dbReference type="SMART" id="SM00116">
    <property type="entry name" value="CBS"/>
    <property type="match status" value="2"/>
</dbReference>
<keyword evidence="5" id="KW-0129">CBS domain</keyword>
<evidence type="ECO:0000256" key="1">
    <source>
        <dbReference type="ARBA" id="ARBA00006337"/>
    </source>
</evidence>
<evidence type="ECO:0000256" key="7">
    <source>
        <dbReference type="ARBA" id="ARBA00037273"/>
    </source>
</evidence>
<keyword evidence="10" id="KW-1185">Reference proteome</keyword>
<keyword evidence="3" id="KW-0677">Repeat</keyword>
<dbReference type="PATRIC" id="fig|45065.4.peg.1922"/>
<dbReference type="InterPro" id="IPR054115">
    <property type="entry name" value="CorC_N"/>
</dbReference>
<dbReference type="PANTHER" id="PTHR22777">
    <property type="entry name" value="HEMOLYSIN-RELATED"/>
    <property type="match status" value="1"/>
</dbReference>
<dbReference type="EMBL" id="LNYC01000070">
    <property type="protein sequence ID" value="KTC97450.1"/>
    <property type="molecule type" value="Genomic_DNA"/>
</dbReference>
<comment type="function">
    <text evidence="7">Plays a role in the transport of magnesium and cobalt ions.</text>
</comment>
<comment type="caution">
    <text evidence="9">The sequence shown here is derived from an EMBL/GenBank/DDBJ whole genome shotgun (WGS) entry which is preliminary data.</text>
</comment>
<dbReference type="Proteomes" id="UP000054785">
    <property type="component" value="Unassembled WGS sequence"/>
</dbReference>
<evidence type="ECO:0000313" key="10">
    <source>
        <dbReference type="Proteomes" id="UP000054785"/>
    </source>
</evidence>
<dbReference type="OrthoDB" id="9797674at2"/>
<dbReference type="InterPro" id="IPR044751">
    <property type="entry name" value="Ion_transp-like_CBS"/>
</dbReference>
<evidence type="ECO:0000256" key="8">
    <source>
        <dbReference type="ARBA" id="ARBA00040729"/>
    </source>
</evidence>
<evidence type="ECO:0000256" key="3">
    <source>
        <dbReference type="ARBA" id="ARBA00022737"/>
    </source>
</evidence>
<dbReference type="SUPFAM" id="SSF56176">
    <property type="entry name" value="FAD-binding/transporter-associated domain-like"/>
    <property type="match status" value="1"/>
</dbReference>
<dbReference type="STRING" id="45065.Lgee_1771"/>
<dbReference type="FunFam" id="3.10.580.10:FF:000002">
    <property type="entry name" value="Magnesium/cobalt efflux protein CorC"/>
    <property type="match status" value="1"/>
</dbReference>
<reference evidence="9 10" key="1">
    <citation type="submission" date="2015-11" db="EMBL/GenBank/DDBJ databases">
        <title>Genomic analysis of 38 Legionella species identifies large and diverse effector repertoires.</title>
        <authorList>
            <person name="Burstein D."/>
            <person name="Amaro F."/>
            <person name="Zusman T."/>
            <person name="Lifshitz Z."/>
            <person name="Cohen O."/>
            <person name="Gilbert J.A."/>
            <person name="Pupko T."/>
            <person name="Shuman H.A."/>
            <person name="Segal G."/>
        </authorList>
    </citation>
    <scope>NUCLEOTIDE SEQUENCE [LARGE SCALE GENOMIC DNA]</scope>
    <source>
        <strain evidence="9 10">ATCC 49504</strain>
    </source>
</reference>
<accession>A0A0W0TPK1</accession>
<dbReference type="InterPro" id="IPR005170">
    <property type="entry name" value="Transptr-assoc_dom"/>
</dbReference>
<dbReference type="GO" id="GO:0005886">
    <property type="term" value="C:plasma membrane"/>
    <property type="evidence" value="ECO:0007669"/>
    <property type="project" value="TreeGrafter"/>
</dbReference>
<dbReference type="Pfam" id="PF00571">
    <property type="entry name" value="CBS"/>
    <property type="match status" value="2"/>
</dbReference>